<evidence type="ECO:0000313" key="2">
    <source>
        <dbReference type="EMBL" id="KAG9463245.1"/>
    </source>
</evidence>
<gene>
    <name evidence="2" type="ORF">GDO78_022142</name>
</gene>
<evidence type="ECO:0000313" key="3">
    <source>
        <dbReference type="Proteomes" id="UP000770717"/>
    </source>
</evidence>
<accession>A0A8J6BH36</accession>
<evidence type="ECO:0000256" key="1">
    <source>
        <dbReference type="SAM" id="MobiDB-lite"/>
    </source>
</evidence>
<sequence length="181" mass="19715">MSAVNRLKNRSSSLQSSHCRPHTRYSSGAPPAGRSARISHVTSTIQEYNALCTLRSCVKRVSGGWVTWGPPIVMPGDHETNEGSVSHPCAADIYIKDVRIVLNSLYIGSCTSACCTRHIVVLCVSCEGTSSGWAGRGQFWSLTVSRVQESMKTSTNMDTAFSWTTTQNSLKSHLVSDNRCD</sequence>
<keyword evidence="3" id="KW-1185">Reference proteome</keyword>
<dbReference type="AlphaFoldDB" id="A0A8J6BH36"/>
<dbReference type="EMBL" id="WNTK01007513">
    <property type="protein sequence ID" value="KAG9463245.1"/>
    <property type="molecule type" value="Genomic_DNA"/>
</dbReference>
<protein>
    <submittedName>
        <fullName evidence="2">Uncharacterized protein</fullName>
    </submittedName>
</protein>
<organism evidence="2 3">
    <name type="scientific">Eleutherodactylus coqui</name>
    <name type="common">Puerto Rican coqui</name>
    <dbReference type="NCBI Taxonomy" id="57060"/>
    <lineage>
        <taxon>Eukaryota</taxon>
        <taxon>Metazoa</taxon>
        <taxon>Chordata</taxon>
        <taxon>Craniata</taxon>
        <taxon>Vertebrata</taxon>
        <taxon>Euteleostomi</taxon>
        <taxon>Amphibia</taxon>
        <taxon>Batrachia</taxon>
        <taxon>Anura</taxon>
        <taxon>Neobatrachia</taxon>
        <taxon>Hyloidea</taxon>
        <taxon>Eleutherodactylidae</taxon>
        <taxon>Eleutherodactylinae</taxon>
        <taxon>Eleutherodactylus</taxon>
        <taxon>Eleutherodactylus</taxon>
    </lineage>
</organism>
<dbReference type="Proteomes" id="UP000770717">
    <property type="component" value="Unassembled WGS sequence"/>
</dbReference>
<proteinExistence type="predicted"/>
<feature type="region of interest" description="Disordered" evidence="1">
    <location>
        <begin position="1"/>
        <end position="35"/>
    </location>
</feature>
<comment type="caution">
    <text evidence="2">The sequence shown here is derived from an EMBL/GenBank/DDBJ whole genome shotgun (WGS) entry which is preliminary data.</text>
</comment>
<name>A0A8J6BH36_ELECQ</name>
<reference evidence="2" key="1">
    <citation type="thesis" date="2020" institute="ProQuest LLC" country="789 East Eisenhower Parkway, Ann Arbor, MI, USA">
        <title>Comparative Genomics and Chromosome Evolution.</title>
        <authorList>
            <person name="Mudd A.B."/>
        </authorList>
    </citation>
    <scope>NUCLEOTIDE SEQUENCE</scope>
    <source>
        <strain evidence="2">HN-11 Male</strain>
        <tissue evidence="2">Kidney and liver</tissue>
    </source>
</reference>